<dbReference type="Gene3D" id="1.10.443.10">
    <property type="entry name" value="Intergrase catalytic core"/>
    <property type="match status" value="1"/>
</dbReference>
<comment type="caution">
    <text evidence="6">The sequence shown here is derived from an EMBL/GenBank/DDBJ whole genome shotgun (WGS) entry which is preliminary data.</text>
</comment>
<evidence type="ECO:0000256" key="3">
    <source>
        <dbReference type="ARBA" id="ARBA00023125"/>
    </source>
</evidence>
<evidence type="ECO:0000256" key="2">
    <source>
        <dbReference type="ARBA" id="ARBA00022908"/>
    </source>
</evidence>
<comment type="similarity">
    <text evidence="1">Belongs to the 'phage' integrase family.</text>
</comment>
<dbReference type="InterPro" id="IPR010998">
    <property type="entry name" value="Integrase_recombinase_N"/>
</dbReference>
<feature type="domain" description="Tyr recombinase" evidence="5">
    <location>
        <begin position="237"/>
        <end position="418"/>
    </location>
</feature>
<dbReference type="EMBL" id="AWGB01000034">
    <property type="protein sequence ID" value="ESQ88747.1"/>
    <property type="molecule type" value="Genomic_DNA"/>
</dbReference>
<dbReference type="eggNOG" id="COG0582">
    <property type="taxonomic scope" value="Bacteria"/>
</dbReference>
<dbReference type="PANTHER" id="PTHR30629:SF2">
    <property type="entry name" value="PROPHAGE INTEGRASE INTS-RELATED"/>
    <property type="match status" value="1"/>
</dbReference>
<dbReference type="CDD" id="cd00801">
    <property type="entry name" value="INT_P4_C"/>
    <property type="match status" value="1"/>
</dbReference>
<accession>V4P463</accession>
<dbReference type="GO" id="GO:0015074">
    <property type="term" value="P:DNA integration"/>
    <property type="evidence" value="ECO:0007669"/>
    <property type="project" value="UniProtKB-KW"/>
</dbReference>
<keyword evidence="4" id="KW-0233">DNA recombination</keyword>
<keyword evidence="2" id="KW-0229">DNA integration</keyword>
<dbReference type="InterPro" id="IPR011010">
    <property type="entry name" value="DNA_brk_join_enz"/>
</dbReference>
<dbReference type="GO" id="GO:0006310">
    <property type="term" value="P:DNA recombination"/>
    <property type="evidence" value="ECO:0007669"/>
    <property type="project" value="UniProtKB-KW"/>
</dbReference>
<dbReference type="SUPFAM" id="SSF56349">
    <property type="entry name" value="DNA breaking-rejoining enzymes"/>
    <property type="match status" value="1"/>
</dbReference>
<dbReference type="Gene3D" id="1.10.150.130">
    <property type="match status" value="1"/>
</dbReference>
<dbReference type="InterPro" id="IPR002104">
    <property type="entry name" value="Integrase_catalytic"/>
</dbReference>
<evidence type="ECO:0000313" key="7">
    <source>
        <dbReference type="Proteomes" id="UP000017837"/>
    </source>
</evidence>
<evidence type="ECO:0000313" key="6">
    <source>
        <dbReference type="EMBL" id="ESQ88747.1"/>
    </source>
</evidence>
<evidence type="ECO:0000256" key="4">
    <source>
        <dbReference type="ARBA" id="ARBA00023172"/>
    </source>
</evidence>
<protein>
    <submittedName>
        <fullName evidence="6">Integrase</fullName>
    </submittedName>
</protein>
<dbReference type="PROSITE" id="PS51898">
    <property type="entry name" value="TYR_RECOMBINASE"/>
    <property type="match status" value="1"/>
</dbReference>
<sequence length="462" mass="51877">MASEEIRPRPTASGQFLGQFGGLLTNSKLDETPRKMSLTDSTIRNAQHQSKPKKPYDADGLFMILTPAGGKLWRLKYRYLGCTKVLMLGSYPEISLKDARAKRDDARKLIANSVDPGAEKKRLARLATLTAACTFGVICEEFLELQKSNGRSTTTMVKNRWLAKQLMPELGKRPVTEIEPFEVLSILKRVERRGARETAKRLCEFACRVFNLAIITSRARNNPAANLSGALASPKVKHHAAITEPLAFGKLLRDIEATEGFMTSRLALKIAPHLFVRPGELRKAEWSEFDFEACVWKIPAPKMKQRVEHHVPLSRQAIEILAEVSQLTGTSRYVFPSIRSTMSEYTINAMLRRMGYGHDVMTAYGFRSSASTLLNESGLWSADAIEHALAHKETNKVRAAYYRGKHWDERVKMAQRWSDHLDKLRHGATVISINAALAKPRNLGGMRAPAVMAPKKRRIRTV</sequence>
<dbReference type="InterPro" id="IPR025166">
    <property type="entry name" value="Integrase_DNA_bind_dom"/>
</dbReference>
<dbReference type="GO" id="GO:0003677">
    <property type="term" value="F:DNA binding"/>
    <property type="evidence" value="ECO:0007669"/>
    <property type="project" value="UniProtKB-KW"/>
</dbReference>
<keyword evidence="7" id="KW-1185">Reference proteome</keyword>
<name>V4P463_9CAUL</name>
<keyword evidence="3" id="KW-0238">DNA-binding</keyword>
<dbReference type="Gene3D" id="3.30.160.390">
    <property type="entry name" value="Integrase, DNA-binding domain"/>
    <property type="match status" value="1"/>
</dbReference>
<dbReference type="AlphaFoldDB" id="V4P463"/>
<evidence type="ECO:0000259" key="5">
    <source>
        <dbReference type="PROSITE" id="PS51898"/>
    </source>
</evidence>
<dbReference type="Proteomes" id="UP000017837">
    <property type="component" value="Unassembled WGS sequence"/>
</dbReference>
<dbReference type="Pfam" id="PF13356">
    <property type="entry name" value="Arm-DNA-bind_3"/>
    <property type="match status" value="1"/>
</dbReference>
<dbReference type="InterPro" id="IPR038488">
    <property type="entry name" value="Integrase_DNA-bd_sf"/>
</dbReference>
<evidence type="ECO:0000256" key="1">
    <source>
        <dbReference type="ARBA" id="ARBA00008857"/>
    </source>
</evidence>
<dbReference type="PATRIC" id="fig|1121022.4.peg.3151"/>
<proteinExistence type="inferred from homology"/>
<reference evidence="6 7" key="1">
    <citation type="journal article" date="2014" name="Nature">
        <title>Sequential evolution of bacterial morphology by co-option of a developmental regulator.</title>
        <authorList>
            <person name="Jiang C."/>
            <person name="Brown P.J."/>
            <person name="Ducret A."/>
            <person name="Brun Y.V."/>
        </authorList>
    </citation>
    <scope>NUCLEOTIDE SEQUENCE [LARGE SCALE GENOMIC DNA]</scope>
    <source>
        <strain evidence="6 7">DSM 16100</strain>
    </source>
</reference>
<dbReference type="PANTHER" id="PTHR30629">
    <property type="entry name" value="PROPHAGE INTEGRASE"/>
    <property type="match status" value="1"/>
</dbReference>
<dbReference type="Pfam" id="PF22022">
    <property type="entry name" value="Phage_int_M"/>
    <property type="match status" value="1"/>
</dbReference>
<dbReference type="InterPro" id="IPR053876">
    <property type="entry name" value="Phage_int_M"/>
</dbReference>
<organism evidence="6 7">
    <name type="scientific">Asticcacaulis benevestitus DSM 16100 = ATCC BAA-896</name>
    <dbReference type="NCBI Taxonomy" id="1121022"/>
    <lineage>
        <taxon>Bacteria</taxon>
        <taxon>Pseudomonadati</taxon>
        <taxon>Pseudomonadota</taxon>
        <taxon>Alphaproteobacteria</taxon>
        <taxon>Caulobacterales</taxon>
        <taxon>Caulobacteraceae</taxon>
        <taxon>Asticcacaulis</taxon>
    </lineage>
</organism>
<gene>
    <name evidence="6" type="ORF">ABENE_15480</name>
</gene>
<dbReference type="InterPro" id="IPR013762">
    <property type="entry name" value="Integrase-like_cat_sf"/>
</dbReference>
<dbReference type="InterPro" id="IPR050808">
    <property type="entry name" value="Phage_Integrase"/>
</dbReference>
<dbReference type="Pfam" id="PF00589">
    <property type="entry name" value="Phage_integrase"/>
    <property type="match status" value="1"/>
</dbReference>